<dbReference type="EMBL" id="SNQI01000003">
    <property type="protein sequence ID" value="TEW73915.1"/>
    <property type="molecule type" value="Genomic_DNA"/>
</dbReference>
<dbReference type="GO" id="GO:0009396">
    <property type="term" value="P:folic acid-containing compound biosynthetic process"/>
    <property type="evidence" value="ECO:0007669"/>
    <property type="project" value="TreeGrafter"/>
</dbReference>
<keyword evidence="5" id="KW-0479">Metal-binding</keyword>
<keyword evidence="7" id="KW-1185">Reference proteome</keyword>
<dbReference type="GO" id="GO:0005524">
    <property type="term" value="F:ATP binding"/>
    <property type="evidence" value="ECO:0007669"/>
    <property type="project" value="UniProtKB-KW"/>
</dbReference>
<evidence type="ECO:0000256" key="1">
    <source>
        <dbReference type="ARBA" id="ARBA00010638"/>
    </source>
</evidence>
<reference evidence="6 7" key="1">
    <citation type="journal article" date="2011" name="J. Microbiol.">
        <title>Gramella jeungdoensis sp. nov., isolated from a solar saltern in Korea.</title>
        <authorList>
            <person name="Joung Y."/>
            <person name="Kim H."/>
            <person name="Jang T."/>
            <person name="Ahn T.S."/>
            <person name="Joh K."/>
        </authorList>
    </citation>
    <scope>NUCLEOTIDE SEQUENCE [LARGE SCALE GENOMIC DNA]</scope>
    <source>
        <strain evidence="6 7">KCTC 23123</strain>
    </source>
</reference>
<dbReference type="Pfam" id="PF01812">
    <property type="entry name" value="5-FTHF_cyc-lig"/>
    <property type="match status" value="1"/>
</dbReference>
<dbReference type="GO" id="GO:0035999">
    <property type="term" value="P:tetrahydrofolate interconversion"/>
    <property type="evidence" value="ECO:0007669"/>
    <property type="project" value="TreeGrafter"/>
</dbReference>
<evidence type="ECO:0000256" key="5">
    <source>
        <dbReference type="RuleBase" id="RU361279"/>
    </source>
</evidence>
<accession>A0A4Y8ARU1</accession>
<keyword evidence="5" id="KW-0460">Magnesium</keyword>
<dbReference type="Gene3D" id="3.40.50.10420">
    <property type="entry name" value="NagB/RpiA/CoA transferase-like"/>
    <property type="match status" value="1"/>
</dbReference>
<dbReference type="InterPro" id="IPR002698">
    <property type="entry name" value="FTHF_cligase"/>
</dbReference>
<name>A0A4Y8ARU1_9FLAO</name>
<dbReference type="Proteomes" id="UP000298517">
    <property type="component" value="Unassembled WGS sequence"/>
</dbReference>
<sequence>MSVIDQKKILRKEMLLKRSKLLNPEKKKYDEWVCHSLWNSIKTHQSKKVHCYLPMGSEIDITPLIDKMLTHGITVVTPKTLPKRRLQHLVLASLNQLEKGVFGTSYPANATEYFGSYDLIIVPGLSFNKANYRLGYGGGYYDNFMEQHSNSKKIGICYPFQIVEKIPLETHDLQLDEILVNSEFLEL</sequence>
<comment type="similarity">
    <text evidence="1 5">Belongs to the 5-formyltetrahydrofolate cyclo-ligase family.</text>
</comment>
<dbReference type="InterPro" id="IPR037171">
    <property type="entry name" value="NagB/RpiA_transferase-like"/>
</dbReference>
<evidence type="ECO:0000313" key="7">
    <source>
        <dbReference type="Proteomes" id="UP000298517"/>
    </source>
</evidence>
<evidence type="ECO:0000256" key="4">
    <source>
        <dbReference type="PIRSR" id="PIRSR006806-1"/>
    </source>
</evidence>
<keyword evidence="6" id="KW-0436">Ligase</keyword>
<dbReference type="SUPFAM" id="SSF100950">
    <property type="entry name" value="NagB/RpiA/CoA transferase-like"/>
    <property type="match status" value="1"/>
</dbReference>
<keyword evidence="2 4" id="KW-0547">Nucleotide-binding</keyword>
<comment type="caution">
    <text evidence="6">The sequence shown here is derived from an EMBL/GenBank/DDBJ whole genome shotgun (WGS) entry which is preliminary data.</text>
</comment>
<feature type="binding site" evidence="4">
    <location>
        <position position="58"/>
    </location>
    <ligand>
        <name>substrate</name>
    </ligand>
</feature>
<dbReference type="InterPro" id="IPR024185">
    <property type="entry name" value="FTHF_cligase-like_sf"/>
</dbReference>
<comment type="cofactor">
    <cofactor evidence="5">
        <name>Mg(2+)</name>
        <dbReference type="ChEBI" id="CHEBI:18420"/>
    </cofactor>
</comment>
<dbReference type="EC" id="6.3.3.2" evidence="5"/>
<feature type="binding site" evidence="4">
    <location>
        <begin position="7"/>
        <end position="11"/>
    </location>
    <ligand>
        <name>ATP</name>
        <dbReference type="ChEBI" id="CHEBI:30616"/>
    </ligand>
</feature>
<evidence type="ECO:0000256" key="2">
    <source>
        <dbReference type="ARBA" id="ARBA00022741"/>
    </source>
</evidence>
<protein>
    <recommendedName>
        <fullName evidence="5">5-formyltetrahydrofolate cyclo-ligase</fullName>
        <ecNumber evidence="5">6.3.3.2</ecNumber>
    </recommendedName>
</protein>
<gene>
    <name evidence="6" type="ORF">E2488_10590</name>
</gene>
<dbReference type="GO" id="GO:0030272">
    <property type="term" value="F:5-formyltetrahydrofolate cyclo-ligase activity"/>
    <property type="evidence" value="ECO:0007669"/>
    <property type="project" value="UniProtKB-EC"/>
</dbReference>
<feature type="binding site" evidence="4">
    <location>
        <begin position="133"/>
        <end position="141"/>
    </location>
    <ligand>
        <name>ATP</name>
        <dbReference type="ChEBI" id="CHEBI:30616"/>
    </ligand>
</feature>
<dbReference type="AlphaFoldDB" id="A0A4Y8ARU1"/>
<dbReference type="PANTHER" id="PTHR23407:SF1">
    <property type="entry name" value="5-FORMYLTETRAHYDROFOLATE CYCLO-LIGASE"/>
    <property type="match status" value="1"/>
</dbReference>
<dbReference type="GO" id="GO:0046872">
    <property type="term" value="F:metal ion binding"/>
    <property type="evidence" value="ECO:0007669"/>
    <property type="project" value="UniProtKB-KW"/>
</dbReference>
<keyword evidence="3 4" id="KW-0067">ATP-binding</keyword>
<dbReference type="NCBIfam" id="TIGR02727">
    <property type="entry name" value="MTHFS_bact"/>
    <property type="match status" value="1"/>
</dbReference>
<dbReference type="OrthoDB" id="9801938at2"/>
<dbReference type="PANTHER" id="PTHR23407">
    <property type="entry name" value="ATPASE INHIBITOR/5-FORMYLTETRAHYDROFOLATE CYCLO-LIGASE"/>
    <property type="match status" value="1"/>
</dbReference>
<evidence type="ECO:0000256" key="3">
    <source>
        <dbReference type="ARBA" id="ARBA00022840"/>
    </source>
</evidence>
<evidence type="ECO:0000313" key="6">
    <source>
        <dbReference type="EMBL" id="TEW73915.1"/>
    </source>
</evidence>
<dbReference type="RefSeq" id="WP_134248314.1">
    <property type="nucleotide sequence ID" value="NZ_SNQI01000003.1"/>
</dbReference>
<feature type="binding site" evidence="4">
    <location>
        <position position="53"/>
    </location>
    <ligand>
        <name>substrate</name>
    </ligand>
</feature>
<organism evidence="6 7">
    <name type="scientific">Gramella jeungdoensis</name>
    <dbReference type="NCBI Taxonomy" id="708091"/>
    <lineage>
        <taxon>Bacteria</taxon>
        <taxon>Pseudomonadati</taxon>
        <taxon>Bacteroidota</taxon>
        <taxon>Flavobacteriia</taxon>
        <taxon>Flavobacteriales</taxon>
        <taxon>Flavobacteriaceae</taxon>
        <taxon>Christiangramia</taxon>
    </lineage>
</organism>
<proteinExistence type="inferred from homology"/>
<dbReference type="PIRSF" id="PIRSF006806">
    <property type="entry name" value="FTHF_cligase"/>
    <property type="match status" value="1"/>
</dbReference>
<comment type="catalytic activity">
    <reaction evidence="5">
        <text>(6S)-5-formyl-5,6,7,8-tetrahydrofolate + ATP = (6R)-5,10-methenyltetrahydrofolate + ADP + phosphate</text>
        <dbReference type="Rhea" id="RHEA:10488"/>
        <dbReference type="ChEBI" id="CHEBI:30616"/>
        <dbReference type="ChEBI" id="CHEBI:43474"/>
        <dbReference type="ChEBI" id="CHEBI:57455"/>
        <dbReference type="ChEBI" id="CHEBI:57457"/>
        <dbReference type="ChEBI" id="CHEBI:456216"/>
        <dbReference type="EC" id="6.3.3.2"/>
    </reaction>
</comment>